<protein>
    <submittedName>
        <fullName evidence="2">Reverse transcriptase (RNA-dependent DNA polymerase) domain-containing protein</fullName>
    </submittedName>
</protein>
<reference evidence="2" key="1">
    <citation type="submission" date="2021-09" db="EMBL/GenBank/DDBJ databases">
        <title>A high-quality genome of the endoparasitic fungus Hirsutella rhossiliensis with a comparison of Hirsutella genomes reveals transposable elements contributing to genome size variation.</title>
        <authorList>
            <person name="Lin R."/>
            <person name="Jiao Y."/>
            <person name="Sun X."/>
            <person name="Ling J."/>
            <person name="Xie B."/>
            <person name="Cheng X."/>
        </authorList>
    </citation>
    <scope>NUCLEOTIDE SEQUENCE</scope>
    <source>
        <strain evidence="2">HR02</strain>
    </source>
</reference>
<dbReference type="PANTHER" id="PTHR11439">
    <property type="entry name" value="GAG-POL-RELATED RETROTRANSPOSON"/>
    <property type="match status" value="1"/>
</dbReference>
<dbReference type="InterPro" id="IPR013103">
    <property type="entry name" value="RVT_2"/>
</dbReference>
<dbReference type="CDD" id="cd09272">
    <property type="entry name" value="RNase_HI_RT_Ty1"/>
    <property type="match status" value="1"/>
</dbReference>
<sequence length="352" mass="40222">MNDWCIIFFFVDDISILYRQKNEDNVNHLITRLKRHYELTDQGEVSWFLGIRVIRDRDARKVWLCQDSYIDKIATQYGITKKSSFRGNPLPGNSLQRHDEQASPESVNLFQQKTGSINFVAISTRPDVSFGVSKLAEHMMNPSSKHHEVMDQMLEYLFATRFFALEFSGDSNELHLLTKPKEIRIATDAAFADNPDSRKSSQGCLITLFNGPIWWNATKQATVTTSSTEAELLAFTHTAKETLSLLRLFKQIDLQLDNDPIIECDNTQTIRLITADVPRVRTALKHVDIHNAWARQTFQEGHFEVEYVPTNQMIADGLTKALPGQAFKAFVQQLGLIDISPRIHHVPSDDEE</sequence>
<dbReference type="Proteomes" id="UP000824596">
    <property type="component" value="Unassembled WGS sequence"/>
</dbReference>
<evidence type="ECO:0000313" key="2">
    <source>
        <dbReference type="EMBL" id="KAH0956985.1"/>
    </source>
</evidence>
<evidence type="ECO:0000259" key="1">
    <source>
        <dbReference type="Pfam" id="PF07727"/>
    </source>
</evidence>
<dbReference type="GO" id="GO:0003964">
    <property type="term" value="F:RNA-directed DNA polymerase activity"/>
    <property type="evidence" value="ECO:0007669"/>
    <property type="project" value="UniProtKB-KW"/>
</dbReference>
<dbReference type="OrthoDB" id="4927525at2759"/>
<keyword evidence="2" id="KW-0695">RNA-directed DNA polymerase</keyword>
<dbReference type="EMBL" id="JAIZPD010000029">
    <property type="protein sequence ID" value="KAH0956985.1"/>
    <property type="molecule type" value="Genomic_DNA"/>
</dbReference>
<keyword evidence="2" id="KW-0808">Transferase</keyword>
<dbReference type="GeneID" id="68361072"/>
<organism evidence="2 3">
    <name type="scientific">Hirsutella rhossiliensis</name>
    <dbReference type="NCBI Taxonomy" id="111463"/>
    <lineage>
        <taxon>Eukaryota</taxon>
        <taxon>Fungi</taxon>
        <taxon>Dikarya</taxon>
        <taxon>Ascomycota</taxon>
        <taxon>Pezizomycotina</taxon>
        <taxon>Sordariomycetes</taxon>
        <taxon>Hypocreomycetidae</taxon>
        <taxon>Hypocreales</taxon>
        <taxon>Ophiocordycipitaceae</taxon>
        <taxon>Hirsutella</taxon>
    </lineage>
</organism>
<keyword evidence="3" id="KW-1185">Reference proteome</keyword>
<feature type="domain" description="Reverse transcriptase Ty1/copia-type" evidence="1">
    <location>
        <begin position="5"/>
        <end position="82"/>
    </location>
</feature>
<comment type="caution">
    <text evidence="2">The sequence shown here is derived from an EMBL/GenBank/DDBJ whole genome shotgun (WGS) entry which is preliminary data.</text>
</comment>
<proteinExistence type="predicted"/>
<accession>A0A9P8MKZ9</accession>
<keyword evidence="2" id="KW-0548">Nucleotidyltransferase</keyword>
<dbReference type="RefSeq" id="XP_044714499.1">
    <property type="nucleotide sequence ID" value="XM_044870414.1"/>
</dbReference>
<gene>
    <name evidence="2" type="ORF">HRG_11944</name>
</gene>
<dbReference type="Pfam" id="PF07727">
    <property type="entry name" value="RVT_2"/>
    <property type="match status" value="1"/>
</dbReference>
<dbReference type="AlphaFoldDB" id="A0A9P8MKZ9"/>
<name>A0A9P8MKZ9_9HYPO</name>
<dbReference type="PANTHER" id="PTHR11439:SF438">
    <property type="entry name" value="REVERSE TRANSCRIPTASE TY1_COPIA-TYPE DOMAIN-CONTAINING PROTEIN"/>
    <property type="match status" value="1"/>
</dbReference>
<evidence type="ECO:0000313" key="3">
    <source>
        <dbReference type="Proteomes" id="UP000824596"/>
    </source>
</evidence>